<gene>
    <name evidence="6" type="ORF">CYFUS_003328</name>
</gene>
<evidence type="ECO:0000259" key="5">
    <source>
        <dbReference type="Pfam" id="PF20703"/>
    </source>
</evidence>
<dbReference type="Proteomes" id="UP000217257">
    <property type="component" value="Chromosome"/>
</dbReference>
<dbReference type="CDD" id="cd00267">
    <property type="entry name" value="ABC_ATPase"/>
    <property type="match status" value="1"/>
</dbReference>
<organism evidence="6 7">
    <name type="scientific">Cystobacter fuscus</name>
    <dbReference type="NCBI Taxonomy" id="43"/>
    <lineage>
        <taxon>Bacteria</taxon>
        <taxon>Pseudomonadati</taxon>
        <taxon>Myxococcota</taxon>
        <taxon>Myxococcia</taxon>
        <taxon>Myxococcales</taxon>
        <taxon>Cystobacterineae</taxon>
        <taxon>Archangiaceae</taxon>
        <taxon>Cystobacter</taxon>
    </lineage>
</organism>
<evidence type="ECO:0000313" key="7">
    <source>
        <dbReference type="Proteomes" id="UP000217257"/>
    </source>
</evidence>
<dbReference type="InterPro" id="IPR001680">
    <property type="entry name" value="WD40_rpt"/>
</dbReference>
<evidence type="ECO:0000256" key="3">
    <source>
        <dbReference type="PROSITE-ProRule" id="PRU00221"/>
    </source>
</evidence>
<evidence type="ECO:0000256" key="2">
    <source>
        <dbReference type="ARBA" id="ARBA00022737"/>
    </source>
</evidence>
<feature type="repeat" description="WD" evidence="3">
    <location>
        <begin position="1197"/>
        <end position="1238"/>
    </location>
</feature>
<dbReference type="InterPro" id="IPR015943">
    <property type="entry name" value="WD40/YVTN_repeat-like_dom_sf"/>
</dbReference>
<feature type="repeat" description="WD" evidence="3">
    <location>
        <begin position="1239"/>
        <end position="1280"/>
    </location>
</feature>
<dbReference type="InterPro" id="IPR027417">
    <property type="entry name" value="P-loop_NTPase"/>
</dbReference>
<evidence type="ECO:0000313" key="6">
    <source>
        <dbReference type="EMBL" id="ATB37903.1"/>
    </source>
</evidence>
<feature type="repeat" description="WD" evidence="3">
    <location>
        <begin position="1452"/>
        <end position="1493"/>
    </location>
</feature>
<evidence type="ECO:0000259" key="4">
    <source>
        <dbReference type="Pfam" id="PF12770"/>
    </source>
</evidence>
<accession>A0A250J2U9</accession>
<dbReference type="RefSeq" id="WP_198316597.1">
    <property type="nucleotide sequence ID" value="NZ_CP022098.1"/>
</dbReference>
<dbReference type="SUPFAM" id="SSF52540">
    <property type="entry name" value="P-loop containing nucleoside triphosphate hydrolases"/>
    <property type="match status" value="1"/>
</dbReference>
<feature type="repeat" description="WD" evidence="3">
    <location>
        <begin position="1071"/>
        <end position="1112"/>
    </location>
</feature>
<feature type="repeat" description="WD" evidence="3">
    <location>
        <begin position="1029"/>
        <end position="1070"/>
    </location>
</feature>
<dbReference type="InterPro" id="IPR019775">
    <property type="entry name" value="WD40_repeat_CS"/>
</dbReference>
<feature type="repeat" description="WD" evidence="3">
    <location>
        <begin position="1365"/>
        <end position="1406"/>
    </location>
</feature>
<dbReference type="InterPro" id="IPR050349">
    <property type="entry name" value="WD_LIS1/nudF_dynein_reg"/>
</dbReference>
<feature type="repeat" description="WD" evidence="3">
    <location>
        <begin position="1417"/>
        <end position="1451"/>
    </location>
</feature>
<feature type="repeat" description="WD" evidence="3">
    <location>
        <begin position="913"/>
        <end position="944"/>
    </location>
</feature>
<dbReference type="InterPro" id="IPR049052">
    <property type="entry name" value="nSTAND1"/>
</dbReference>
<dbReference type="Pfam" id="PF12770">
    <property type="entry name" value="CHAT"/>
    <property type="match status" value="1"/>
</dbReference>
<dbReference type="PROSITE" id="PS00678">
    <property type="entry name" value="WD_REPEATS_1"/>
    <property type="match status" value="11"/>
</dbReference>
<feature type="repeat" description="WD" evidence="3">
    <location>
        <begin position="987"/>
        <end position="1028"/>
    </location>
</feature>
<protein>
    <submittedName>
        <fullName evidence="6">Uncharacterized protein</fullName>
    </submittedName>
</protein>
<dbReference type="Pfam" id="PF00400">
    <property type="entry name" value="WD40"/>
    <property type="match status" value="14"/>
</dbReference>
<dbReference type="InterPro" id="IPR024983">
    <property type="entry name" value="CHAT_dom"/>
</dbReference>
<dbReference type="CDD" id="cd00200">
    <property type="entry name" value="WD40"/>
    <property type="match status" value="2"/>
</dbReference>
<dbReference type="Gene3D" id="2.130.10.10">
    <property type="entry name" value="YVTN repeat-like/Quinoprotein amine dehydrogenase"/>
    <property type="match status" value="5"/>
</dbReference>
<dbReference type="EMBL" id="CP022098">
    <property type="protein sequence ID" value="ATB37903.1"/>
    <property type="molecule type" value="Genomic_DNA"/>
</dbReference>
<dbReference type="PANTHER" id="PTHR44129">
    <property type="entry name" value="WD REPEAT-CONTAINING PROTEIN POP1"/>
    <property type="match status" value="1"/>
</dbReference>
<dbReference type="SUPFAM" id="SSF50978">
    <property type="entry name" value="WD40 repeat-like"/>
    <property type="match status" value="2"/>
</dbReference>
<feature type="repeat" description="WD" evidence="3">
    <location>
        <begin position="945"/>
        <end position="986"/>
    </location>
</feature>
<dbReference type="PRINTS" id="PR00320">
    <property type="entry name" value="GPROTEINBRPT"/>
</dbReference>
<feature type="domain" description="Novel STAND NTPase 1" evidence="5">
    <location>
        <begin position="366"/>
        <end position="745"/>
    </location>
</feature>
<dbReference type="PROSITE" id="PS50082">
    <property type="entry name" value="WD_REPEATS_2"/>
    <property type="match status" value="15"/>
</dbReference>
<feature type="repeat" description="WD" evidence="3">
    <location>
        <begin position="1281"/>
        <end position="1322"/>
    </location>
</feature>
<evidence type="ECO:0000256" key="1">
    <source>
        <dbReference type="ARBA" id="ARBA00022574"/>
    </source>
</evidence>
<sequence length="1570" mass="173585">MQRNPFELTLELSRGEDAEDPFRFRYEPQEYRRHDGGKVWSEQFPWNAQLLADLGALGAPSPDPARVQRLGDALRTFLGGLGWEAEEVRLREALAEGRPVHLTCRFAAAELYSLPWELVTLEPDRRHLGELPGCLIRYEWPKTQSARSQPSPPPPLGRLLLAWSTAGGEAGVNAHLRALREVCARYEYPFSPERDVVAHVSLEGLSRTLATSGPIAALHILCHGSRGDTTYGLLWGTSDERQFVDAAALRRVLAPHAGKVRMVVLSACHGGDPGEPGNHLGSVAQALHAVGIPAVVASRLPLSVKGSVQLTETLYRELLECEPLDKALGAVRMRLALSPPGLDWASLQLYARAEEAASLRPIIFQPYRGLLTFEARHRRFFHGRKAQQRALVRRVREALRGKRPRFQVVAGASGSGKSSLVKAGLVALLKPPTWEVHVTRPGELSSEAVARLRRPREKQRLLLMVDQFEEVFTLMPEARERQAFVQALWDLARSPESNAVVLATLRFDYFERCREIVLDGGQARLDGVVVDAAHCLSVPPLQGRQLEAAIEGPARRVGLRFEGALSEVLRKDVEREPGGLPLLEYALDQLWEKRDGDTLTERTYKELGGVTGALTRTASEMYAQLSPFEQLQARRLLLALINFRDDASPDTRRRVRREQLRVTDGETQKALDAVIEKFVGKRLLVVGGGPESEGGGSEAWIELAHEELLRSWLLLSTWVKENQERGRALQRLEEWAEEWRSHQKGKEGGASYLLSGERLTFAREVQTRYPGDLSPDLERFIQASWERSEAERLRELKRQRNLRRLSVALAIGFALAVCLGGVAFLQKKAANKAQNMAMARELMANARLQMRDDPQLGMKLMLHAHDILENEEEPVDLASESDALSEWGLRRLLIAWRTLSHQERFGEILFMDVALSPDSQHVVTASNDNTARVWDVKTGVPVGKPLQHSGSVRTAAFSLDNRWVVTASSDNTARVWDVKTGEPVGEPLQHSGSVNTAAFSSDNRWVVTASNDTTARVWDVKTGEAVGKPLQHSGSVRTAAFSLDNRWAVTASSDNTARVWDVKTGEAVGKPLQHSGSVNTAAFSSDNRWVVTASDDNTARMWDVKTGEAVGKPLQHSGSVNTAAFSSDNRWVVTASDDNTARVWDARTGNPVGKPLQHSGSVRTAAFSPDNRWVATASDDNTAQVWDAQTGEPVGKTLQHSIPVMTATFSSDAQWVFTFSIDGTFRMWNAQTSQPIGKPFQHSQRVYEAVFSPDRQHVVAASDDNTAQVWDARTGEPVGKPLQHTDLVSKVAFSPNDRWVATASNDNTARVWDAQTGKPVGKPLQHTDSVNDVTFSPDSRWVVTASADNTARVWDAQTGEPVGKPLQHTDSVRTAAFSPDGRWVVTTTMVGPAQVWDTKTGEPVSKPLQRINRVIMVSMAAFSPDGRRMVTTTLARSAQVWDMKTGEPVGKPLQHNDAVSMAVFSPDGQRVITVSQDKSVQVWDTETGNRLGDPFQHPGEVLTAAFSPDGRHVVTIGDDGIARVWGCEQCAPAVEVFKQWARELTCQERNTYLHEKNDCSPEEPITNSGR</sequence>
<feature type="repeat" description="WD" evidence="3">
    <location>
        <begin position="1323"/>
        <end position="1364"/>
    </location>
</feature>
<name>A0A250J2U9_9BACT</name>
<feature type="domain" description="CHAT" evidence="4">
    <location>
        <begin position="101"/>
        <end position="349"/>
    </location>
</feature>
<dbReference type="InterPro" id="IPR036322">
    <property type="entry name" value="WD40_repeat_dom_sf"/>
</dbReference>
<keyword evidence="1 3" id="KW-0853">WD repeat</keyword>
<reference evidence="6 7" key="1">
    <citation type="submission" date="2017-06" db="EMBL/GenBank/DDBJ databases">
        <title>Sequencing and comparative analysis of myxobacterial genomes.</title>
        <authorList>
            <person name="Rupp O."/>
            <person name="Goesmann A."/>
            <person name="Sogaard-Andersen L."/>
        </authorList>
    </citation>
    <scope>NUCLEOTIDE SEQUENCE [LARGE SCALE GENOMIC DNA]</scope>
    <source>
        <strain evidence="6 7">DSM 52655</strain>
    </source>
</reference>
<feature type="repeat" description="WD" evidence="3">
    <location>
        <begin position="1494"/>
        <end position="1525"/>
    </location>
</feature>
<dbReference type="KEGG" id="cfus:CYFUS_003328"/>
<feature type="repeat" description="WD" evidence="3">
    <location>
        <begin position="1155"/>
        <end position="1196"/>
    </location>
</feature>
<feature type="repeat" description="WD" evidence="3">
    <location>
        <begin position="1113"/>
        <end position="1154"/>
    </location>
</feature>
<dbReference type="PROSITE" id="PS50294">
    <property type="entry name" value="WD_REPEATS_REGION"/>
    <property type="match status" value="11"/>
</dbReference>
<proteinExistence type="predicted"/>
<keyword evidence="2" id="KW-0677">Repeat</keyword>
<dbReference type="SMART" id="SM00320">
    <property type="entry name" value="WD40"/>
    <property type="match status" value="15"/>
</dbReference>
<dbReference type="Pfam" id="PF20703">
    <property type="entry name" value="nSTAND1"/>
    <property type="match status" value="1"/>
</dbReference>
<dbReference type="InterPro" id="IPR020472">
    <property type="entry name" value="WD40_PAC1"/>
</dbReference>